<proteinExistence type="predicted"/>
<dbReference type="InterPro" id="IPR036709">
    <property type="entry name" value="Autotransporte_beta_dom_sf"/>
</dbReference>
<sequence length="1000" mass="101606">METNHPLHRTRARGIAARRAPLALAIASYWRGAALGRVAFAGLVGLAALQPLSALAAEECGAAAPGGTVTCAPGAEPYEGIDYQGVQDFEVVLGSGAQVHGSVAVMGDGEVRFTAEAGTEVVGGVAPAIEVASTSGRVSVVADQVQGGLHGIAALSGGGDVSVVADRVAADIAIQAESFTGNVSVTARELHGGAGGAGVVAGTVTGDIAVSVGEIHVQDALYSQGVFAISDSGAIDVDVGSIAIAGHRSEGIRALTLSGDIDIRAGDVWMDGGEIVGIFAGSDTGDVSIEAGNVGVFGDVARGIFVDTYADIDVRADSVQTNGFIADGLQLLSLDGNIRAEVGSIEAGGDWSTGISAETGGAVDFQLGTVRTYGEYSAGVGAFAGGDVSIVVDRIEAFGNGSSGIVVGTGEGNQHLVVGSVISHFEGGDLTAAIATSTWSGDTRIEVLDEVVALNGPAILSESIEGGVRVDVHENAFVFGSLAGIMAHSGTGTRVDIAGIVLGGEGPSLQVSGGGSDIRVAATGRLWGPFQLSEGVDVLANDGRIYLEGTSDFGDGADRLVNRGLLALAPLAGPAASVRVDGLERLENAGRISLVNHRTGDLMSFSGELVGGGTSRVALDVSLLAGGSADTLEVGSASGTTVIELNLLQAASGLGLDGPVLARATGTATGGEFVLAQTALGFMDLGLDFDAVDRTWSLESELGERAYRTAFVADGARALWRAGVDAWSQGRRGGGEDGLSAWAQVMGGETDQEGRARSAQGRRDVAWDGSHDGVQVGVEYATGAWRVGALGGAGRSDMRFGNGDRSEFDGQHLGAYAAWDGAQGWYGQALLRADWLDLDTRWTSVGIHGEQVARVVGTALEFGRRIAMGSLWLQPSANLQWTDVDLPVLSGNAGRVDLAGGSSLAAGIGLALGNYAGRSSLPFQWTVDVALGRDAGDDGEARLDIVDDTVLVERDGASTHGRLGLAVSKRFGRTELGARVEQAFGDTEGLGGMLSARVRF</sequence>
<dbReference type="Gene3D" id="2.40.128.130">
    <property type="entry name" value="Autotransporter beta-domain"/>
    <property type="match status" value="1"/>
</dbReference>
<dbReference type="EMBL" id="AVCH01000001">
    <property type="protein sequence ID" value="KFN52225.1"/>
    <property type="molecule type" value="Genomic_DNA"/>
</dbReference>
<dbReference type="Proteomes" id="UP000029392">
    <property type="component" value="Unassembled WGS sequence"/>
</dbReference>
<comment type="caution">
    <text evidence="2">The sequence shown here is derived from an EMBL/GenBank/DDBJ whole genome shotgun (WGS) entry which is preliminary data.</text>
</comment>
<evidence type="ECO:0000313" key="3">
    <source>
        <dbReference type="Proteomes" id="UP000029392"/>
    </source>
</evidence>
<dbReference type="STRING" id="1384054.N790_00205"/>
<dbReference type="RefSeq" id="WP_043799399.1">
    <property type="nucleotide sequence ID" value="NZ_AVCH01000001.1"/>
</dbReference>
<organism evidence="2 3">
    <name type="scientific">Arenimonas malthae CC-JY-1</name>
    <dbReference type="NCBI Taxonomy" id="1384054"/>
    <lineage>
        <taxon>Bacteria</taxon>
        <taxon>Pseudomonadati</taxon>
        <taxon>Pseudomonadota</taxon>
        <taxon>Gammaproteobacteria</taxon>
        <taxon>Lysobacterales</taxon>
        <taxon>Lysobacteraceae</taxon>
        <taxon>Arenimonas</taxon>
    </lineage>
</organism>
<evidence type="ECO:0000313" key="2">
    <source>
        <dbReference type="EMBL" id="KFN52225.1"/>
    </source>
</evidence>
<dbReference type="PROSITE" id="PS51208">
    <property type="entry name" value="AUTOTRANSPORTER"/>
    <property type="match status" value="1"/>
</dbReference>
<reference evidence="2 3" key="1">
    <citation type="submission" date="2013-09" db="EMBL/GenBank/DDBJ databases">
        <title>Genome sequencing of Arenimonas malthae.</title>
        <authorList>
            <person name="Chen F."/>
            <person name="Wang G."/>
        </authorList>
    </citation>
    <scope>NUCLEOTIDE SEQUENCE [LARGE SCALE GENOMIC DNA]</scope>
    <source>
        <strain evidence="2 3">CC-JY-1</strain>
    </source>
</reference>
<feature type="domain" description="Autotransporter" evidence="1">
    <location>
        <begin position="734"/>
        <end position="1000"/>
    </location>
</feature>
<gene>
    <name evidence="2" type="ORF">N790_00205</name>
</gene>
<dbReference type="SMART" id="SM00869">
    <property type="entry name" value="Autotransporter"/>
    <property type="match status" value="1"/>
</dbReference>
<dbReference type="PATRIC" id="fig|1384054.3.peg.36"/>
<protein>
    <recommendedName>
        <fullName evidence="1">Autotransporter domain-containing protein</fullName>
    </recommendedName>
</protein>
<keyword evidence="3" id="KW-1185">Reference proteome</keyword>
<accession>A0A091C6D4</accession>
<dbReference type="SUPFAM" id="SSF103515">
    <property type="entry name" value="Autotransporter"/>
    <property type="match status" value="1"/>
</dbReference>
<dbReference type="AlphaFoldDB" id="A0A091C6D4"/>
<dbReference type="Pfam" id="PF03797">
    <property type="entry name" value="Autotransporter"/>
    <property type="match status" value="1"/>
</dbReference>
<dbReference type="InterPro" id="IPR005546">
    <property type="entry name" value="Autotransporte_beta"/>
</dbReference>
<dbReference type="eggNOG" id="COG3468">
    <property type="taxonomic scope" value="Bacteria"/>
</dbReference>
<name>A0A091C6D4_9GAMM</name>
<dbReference type="OrthoDB" id="6056869at2"/>
<evidence type="ECO:0000259" key="1">
    <source>
        <dbReference type="PROSITE" id="PS51208"/>
    </source>
</evidence>